<dbReference type="FunFam" id="1.25.40.180:FF:000037">
    <property type="entry name" value="Nonsense-mediated mRNA decay factor (Upf2)"/>
    <property type="match status" value="1"/>
</dbReference>
<dbReference type="Gene3D" id="1.25.40.180">
    <property type="match status" value="3"/>
</dbReference>
<dbReference type="Proteomes" id="UP000275078">
    <property type="component" value="Unassembled WGS sequence"/>
</dbReference>
<dbReference type="GO" id="GO:0003723">
    <property type="term" value="F:RNA binding"/>
    <property type="evidence" value="ECO:0007669"/>
    <property type="project" value="InterPro"/>
</dbReference>
<feature type="region of interest" description="Disordered" evidence="3">
    <location>
        <begin position="934"/>
        <end position="1017"/>
    </location>
</feature>
<dbReference type="FunFam" id="4.10.80.160:FF:000001">
    <property type="entry name" value="Nonsense-mediated mRNA decay factor (Upf2)"/>
    <property type="match status" value="1"/>
</dbReference>
<comment type="subcellular location">
    <subcellularLocation>
        <location evidence="1">Cytoplasm</location>
    </subcellularLocation>
</comment>
<dbReference type="PANTHER" id="PTHR12839:SF7">
    <property type="entry name" value="REGULATOR OF NONSENSE TRANSCRIPTS 2"/>
    <property type="match status" value="1"/>
</dbReference>
<evidence type="ECO:0000313" key="5">
    <source>
        <dbReference type="EMBL" id="RPA71255.1"/>
    </source>
</evidence>
<dbReference type="InterPro" id="IPR003890">
    <property type="entry name" value="MIF4G-like_typ-3"/>
</dbReference>
<feature type="compositionally biased region" description="Polar residues" evidence="3">
    <location>
        <begin position="1086"/>
        <end position="1101"/>
    </location>
</feature>
<dbReference type="GO" id="GO:0035145">
    <property type="term" value="C:exon-exon junction complex"/>
    <property type="evidence" value="ECO:0007669"/>
    <property type="project" value="TreeGrafter"/>
</dbReference>
<evidence type="ECO:0000256" key="3">
    <source>
        <dbReference type="SAM" id="MobiDB-lite"/>
    </source>
</evidence>
<dbReference type="FunFam" id="1.25.40.180:FF:000052">
    <property type="entry name" value="Nonsense-mediated mRNA decay factor"/>
    <property type="match status" value="1"/>
</dbReference>
<feature type="region of interest" description="Disordered" evidence="3">
    <location>
        <begin position="254"/>
        <end position="297"/>
    </location>
</feature>
<feature type="compositionally biased region" description="Low complexity" evidence="3">
    <location>
        <begin position="180"/>
        <end position="196"/>
    </location>
</feature>
<proteinExistence type="predicted"/>
<name>A0A3N4H9C3_ASCIM</name>
<dbReference type="InterPro" id="IPR016024">
    <property type="entry name" value="ARM-type_fold"/>
</dbReference>
<dbReference type="InterPro" id="IPR007193">
    <property type="entry name" value="Upf2/Nmd2_C"/>
</dbReference>
<feature type="compositionally biased region" description="Basic and acidic residues" evidence="3">
    <location>
        <begin position="273"/>
        <end position="287"/>
    </location>
</feature>
<evidence type="ECO:0000313" key="6">
    <source>
        <dbReference type="Proteomes" id="UP000275078"/>
    </source>
</evidence>
<dbReference type="SMART" id="SM00543">
    <property type="entry name" value="MIF4G"/>
    <property type="match status" value="2"/>
</dbReference>
<dbReference type="PANTHER" id="PTHR12839">
    <property type="entry name" value="NONSENSE-MEDIATED MRNA DECAY PROTEIN 2 UP-FRAMESHIFT SUPPRESSOR 2"/>
    <property type="match status" value="1"/>
</dbReference>
<feature type="domain" description="MIF4G" evidence="4">
    <location>
        <begin position="703"/>
        <end position="911"/>
    </location>
</feature>
<feature type="compositionally biased region" description="Basic and acidic residues" evidence="3">
    <location>
        <begin position="436"/>
        <end position="454"/>
    </location>
</feature>
<evidence type="ECO:0000256" key="1">
    <source>
        <dbReference type="ARBA" id="ARBA00004496"/>
    </source>
</evidence>
<organism evidence="5 6">
    <name type="scientific">Ascobolus immersus RN42</name>
    <dbReference type="NCBI Taxonomy" id="1160509"/>
    <lineage>
        <taxon>Eukaryota</taxon>
        <taxon>Fungi</taxon>
        <taxon>Dikarya</taxon>
        <taxon>Ascomycota</taxon>
        <taxon>Pezizomycotina</taxon>
        <taxon>Pezizomycetes</taxon>
        <taxon>Pezizales</taxon>
        <taxon>Ascobolaceae</taxon>
        <taxon>Ascobolus</taxon>
    </lineage>
</organism>
<feature type="region of interest" description="Disordered" evidence="3">
    <location>
        <begin position="1044"/>
        <end position="1114"/>
    </location>
</feature>
<dbReference type="Gene3D" id="4.10.80.160">
    <property type="match status" value="1"/>
</dbReference>
<dbReference type="STRING" id="1160509.A0A3N4H9C3"/>
<dbReference type="Pfam" id="PF02854">
    <property type="entry name" value="MIF4G"/>
    <property type="match status" value="3"/>
</dbReference>
<reference evidence="5 6" key="1">
    <citation type="journal article" date="2018" name="Nat. Ecol. Evol.">
        <title>Pezizomycetes genomes reveal the molecular basis of ectomycorrhizal truffle lifestyle.</title>
        <authorList>
            <person name="Murat C."/>
            <person name="Payen T."/>
            <person name="Noel B."/>
            <person name="Kuo A."/>
            <person name="Morin E."/>
            <person name="Chen J."/>
            <person name="Kohler A."/>
            <person name="Krizsan K."/>
            <person name="Balestrini R."/>
            <person name="Da Silva C."/>
            <person name="Montanini B."/>
            <person name="Hainaut M."/>
            <person name="Levati E."/>
            <person name="Barry K.W."/>
            <person name="Belfiori B."/>
            <person name="Cichocki N."/>
            <person name="Clum A."/>
            <person name="Dockter R.B."/>
            <person name="Fauchery L."/>
            <person name="Guy J."/>
            <person name="Iotti M."/>
            <person name="Le Tacon F."/>
            <person name="Lindquist E.A."/>
            <person name="Lipzen A."/>
            <person name="Malagnac F."/>
            <person name="Mello A."/>
            <person name="Molinier V."/>
            <person name="Miyauchi S."/>
            <person name="Poulain J."/>
            <person name="Riccioni C."/>
            <person name="Rubini A."/>
            <person name="Sitrit Y."/>
            <person name="Splivallo R."/>
            <person name="Traeger S."/>
            <person name="Wang M."/>
            <person name="Zifcakova L."/>
            <person name="Wipf D."/>
            <person name="Zambonelli A."/>
            <person name="Paolocci F."/>
            <person name="Nowrousian M."/>
            <person name="Ottonello S."/>
            <person name="Baldrian P."/>
            <person name="Spatafora J.W."/>
            <person name="Henrissat B."/>
            <person name="Nagy L.G."/>
            <person name="Aury J.M."/>
            <person name="Wincker P."/>
            <person name="Grigoriev I.V."/>
            <person name="Bonfante P."/>
            <person name="Martin F.M."/>
        </authorList>
    </citation>
    <scope>NUCLEOTIDE SEQUENCE [LARGE SCALE GENOMIC DNA]</scope>
    <source>
        <strain evidence="5 6">RN42</strain>
    </source>
</reference>
<dbReference type="EMBL" id="ML119953">
    <property type="protein sequence ID" value="RPA71255.1"/>
    <property type="molecule type" value="Genomic_DNA"/>
</dbReference>
<feature type="compositionally biased region" description="Basic and acidic residues" evidence="3">
    <location>
        <begin position="961"/>
        <end position="974"/>
    </location>
</feature>
<dbReference type="Pfam" id="PF04050">
    <property type="entry name" value="Upf2"/>
    <property type="match status" value="1"/>
</dbReference>
<evidence type="ECO:0000259" key="4">
    <source>
        <dbReference type="SMART" id="SM00543"/>
    </source>
</evidence>
<sequence>MSSVPPMNRQRKRELRELNAQAWLGKKDLFKISGSLDSSLKKNTAVIKKLRTALNADSLAQLIKDFQTTSLEKYISEVVSAVAEGLMKVKTLPDINAAIEICSALHQRFNKDFTPQLTFALARGLATPRPEAIKNFTPDQKEREEKERLARHRILLRVAVELWLVGIVRTVEDAVSLDDGTATTTKTPTSGKAPAPILSVGKKRAPGDEFEPFPLEVLKDMLGRDKEHVSLPLVVLFVKHFSFDVLGIQAKDTSRKNVDEEGTVTNDVVNSEGGKDRRGSVAEKQEETTGEEPLTPPNVQTMFKNILKRYMDDVITHIKREHKYLQEQSVRNAEAYVRSGEIFEDRQANFEKRQKTQEKFVANAQAICDILGMEMPDLKDDTDKNQGSIIVNGTSMFHRGEGDKGIWEDDDERKFYEDLVDLKFKVPMILLEDKKKKTGEEGAEAKAEPEKKEPEPEERDLDDDFDFDGLSGDESEEKKKEDTEDSSTVIENKSIGAQVDALLIRLPEFTNRDLIDQAAVDFCFLNSKASRNRLLKTLQEIPRGRSDLLPYYARLIATLNQYLPDIGQGMLTYLDKEFRSLQRRKEKDLREIRSRNARYIAELTKFGIVPEHIIFHCLKVALDDFSRLNIEVLCNMLENCGKFLLRNPTTSPRMTQFLEILNRKKTAQHLGSQEMVLIENAFYFVNPPDRPAIRQKERSPEEWYVRKLIYTDLTKRNYIRTLKQLRKLHWEKPEIQKLLLKVFTKVWKLRYNNIFLLALLVVAMVRYHSDFSVLVVDTVLENIEDGLERNSFKDNQRRIATVKYLAELYNYKTIDSPVIFDALFRIVSFGHPNGMPTPGRYCPLDAPDDFFRIRLVCVILDTCGHCFDRGGPRKKMDFFLTFFQYYCATKDPLPMDMEFLLEDTYQHMRPSWKLLTNLEDAAKAFQEAVARQYKTPEKGAEEQHEEEEQEEHELSNDEMPDIEHDHHEDSHGSEGEDGSSSSDDSDAGRDSESEDDENSYVVKRPVEQRDPEADAEFDREFAKLMAESLESRKFERKQLLDVPLPIKRAPPPREGSSYETEARPAPVQASTPGKMAFSLLTKKGNKQQTSTIELPSDSTFAQAMKDKQAADREEKQRIKDLVLNYERMEEIQERESFEKSTGIPIKVGKQPQRARKLSLSDVNW</sequence>
<feature type="region of interest" description="Disordered" evidence="3">
    <location>
        <begin position="436"/>
        <end position="491"/>
    </location>
</feature>
<keyword evidence="2" id="KW-0963">Cytoplasm</keyword>
<dbReference type="AlphaFoldDB" id="A0A3N4H9C3"/>
<feature type="compositionally biased region" description="Basic and acidic residues" evidence="3">
    <location>
        <begin position="1004"/>
        <end position="1017"/>
    </location>
</feature>
<keyword evidence="6" id="KW-1185">Reference proteome</keyword>
<feature type="domain" description="MIF4G" evidence="4">
    <location>
        <begin position="500"/>
        <end position="688"/>
    </location>
</feature>
<evidence type="ECO:0000256" key="2">
    <source>
        <dbReference type="ARBA" id="ARBA00022490"/>
    </source>
</evidence>
<gene>
    <name evidence="5" type="ORF">BJ508DRAFT_101970</name>
</gene>
<protein>
    <submittedName>
        <fullName evidence="5">Nonsense-mediated mRNA decay factor</fullName>
    </submittedName>
</protein>
<feature type="compositionally biased region" description="Acidic residues" evidence="3">
    <location>
        <begin position="943"/>
        <end position="960"/>
    </location>
</feature>
<feature type="compositionally biased region" description="Basic and acidic residues" evidence="3">
    <location>
        <begin position="1104"/>
        <end position="1114"/>
    </location>
</feature>
<dbReference type="InterPro" id="IPR039762">
    <property type="entry name" value="Nmd2/UPF2"/>
</dbReference>
<accession>A0A3N4H9C3</accession>
<dbReference type="SUPFAM" id="SSF48371">
    <property type="entry name" value="ARM repeat"/>
    <property type="match status" value="2"/>
</dbReference>
<dbReference type="GO" id="GO:0005737">
    <property type="term" value="C:cytoplasm"/>
    <property type="evidence" value="ECO:0007669"/>
    <property type="project" value="UniProtKB-SubCell"/>
</dbReference>
<feature type="compositionally biased region" description="Acidic residues" evidence="3">
    <location>
        <begin position="455"/>
        <end position="475"/>
    </location>
</feature>
<dbReference type="OrthoDB" id="27832at2759"/>
<dbReference type="GO" id="GO:0000184">
    <property type="term" value="P:nuclear-transcribed mRNA catabolic process, nonsense-mediated decay"/>
    <property type="evidence" value="ECO:0007669"/>
    <property type="project" value="InterPro"/>
</dbReference>
<feature type="region of interest" description="Disordered" evidence="3">
    <location>
        <begin position="179"/>
        <end position="203"/>
    </location>
</feature>